<comment type="subcellular location">
    <subcellularLocation>
        <location evidence="1">Membrane</location>
        <topology evidence="1">Multi-pass membrane protein</topology>
    </subcellularLocation>
</comment>
<dbReference type="RefSeq" id="WP_303685518.1">
    <property type="nucleotide sequence ID" value="NZ_CAJXYO010000011.1"/>
</dbReference>
<dbReference type="GO" id="GO:0016020">
    <property type="term" value="C:membrane"/>
    <property type="evidence" value="ECO:0007669"/>
    <property type="project" value="UniProtKB-SubCell"/>
</dbReference>
<proteinExistence type="predicted"/>
<sequence>MKKLLFVLTAIISLHLYAQEDPASWTTEVNKISDTEYELVTTAILEPGWHLYSQTSVGDDLGPVATTISFYEVEEKIELIGVNKEIGSYAEFSPVWEFNVYQFSDIAVFKQKIKLLDTDLQYIVGEAFFMTCDEERCLRPTGKPLFYKINSSAQIPEGAENIIERYLDEEREPLVAKGAPASEIPFKEGNKSSDKEVESSKKKDKEDDIVVDDDKDRSLWTIFIIAFLSGFAALLTPCVFPMIPLTVSFFTKQSKNRAKGISNAILYGVFIIVIYVLLGTVVTAIFGSESLNELSTNVYFNVAFFIILVIFAISFLGAFEIRLPQSWANKADEKANRGGIAGIFFMALALAIVSFSCTGPIVGSLIVEAASKGGIAPVIGMLGFSLAIALPFALFAIFPGWMNSLPKSGGWLNTVKVVLGFLELALALKFLSAADLVYQTHLIEREVFITLWIAIFGVLALYLLGKIKLPHDGPENSISVGRLIMGLIVLTFTIYMIPGLWGAPLKIISGFPPPLNYAESPYGVGYTKIESTKQLPEGAHLAVHDIVAFHDYEKGLAYAQIVDKPILIDFTGWACVNCRKMEERVWSDPKVLNMLKNEFVLISLYVDDRNRLPESEQYISEVTGKKVRTIGDKWMEFQRNNYATAAQPLYVIQDSKGNDIGKPIDYTPEVDIYEAWLRNGVD</sequence>
<feature type="transmembrane region" description="Helical" evidence="6">
    <location>
        <begin position="219"/>
        <end position="243"/>
    </location>
</feature>
<feature type="transmembrane region" description="Helical" evidence="6">
    <location>
        <begin position="447"/>
        <end position="464"/>
    </location>
</feature>
<organism evidence="9 10">
    <name type="scientific">Nonlabens dokdonensis</name>
    <dbReference type="NCBI Taxonomy" id="328515"/>
    <lineage>
        <taxon>Bacteria</taxon>
        <taxon>Pseudomonadati</taxon>
        <taxon>Bacteroidota</taxon>
        <taxon>Flavobacteriia</taxon>
        <taxon>Flavobacteriales</taxon>
        <taxon>Flavobacteriaceae</taxon>
        <taxon>Nonlabens</taxon>
    </lineage>
</organism>
<dbReference type="Pfam" id="PF13899">
    <property type="entry name" value="Thioredoxin_7"/>
    <property type="match status" value="1"/>
</dbReference>
<dbReference type="SUPFAM" id="SSF52833">
    <property type="entry name" value="Thioredoxin-like"/>
    <property type="match status" value="1"/>
</dbReference>
<evidence type="ECO:0000256" key="6">
    <source>
        <dbReference type="SAM" id="Phobius"/>
    </source>
</evidence>
<dbReference type="GO" id="GO:0015035">
    <property type="term" value="F:protein-disulfide reductase activity"/>
    <property type="evidence" value="ECO:0007669"/>
    <property type="project" value="TreeGrafter"/>
</dbReference>
<feature type="domain" description="Cytochrome C biogenesis protein transmembrane" evidence="8">
    <location>
        <begin position="220"/>
        <end position="432"/>
    </location>
</feature>
<keyword evidence="7" id="KW-0732">Signal</keyword>
<evidence type="ECO:0000256" key="2">
    <source>
        <dbReference type="ARBA" id="ARBA00022692"/>
    </source>
</evidence>
<keyword evidence="4 6" id="KW-1133">Transmembrane helix</keyword>
<dbReference type="GO" id="GO:0045454">
    <property type="term" value="P:cell redox homeostasis"/>
    <property type="evidence" value="ECO:0007669"/>
    <property type="project" value="TreeGrafter"/>
</dbReference>
<feature type="transmembrane region" description="Helical" evidence="6">
    <location>
        <begin position="374"/>
        <end position="398"/>
    </location>
</feature>
<feature type="transmembrane region" description="Helical" evidence="6">
    <location>
        <begin position="484"/>
        <end position="503"/>
    </location>
</feature>
<dbReference type="AlphaFoldDB" id="A0A1Z8BFR1"/>
<reference evidence="10" key="1">
    <citation type="journal article" date="2017" name="Proc. Natl. Acad. Sci. U.S.A.">
        <title>Simulation of Deepwater Horizon oil plume reveals substrate specialization within a complex community of hydrocarbon-degraders.</title>
        <authorList>
            <person name="Hu P."/>
            <person name="Dubinsky E.A."/>
            <person name="Probst A.J."/>
            <person name="Wang J."/>
            <person name="Sieber C.M.K."/>
            <person name="Tom L.M."/>
            <person name="Gardinali P."/>
            <person name="Banfield J.F."/>
            <person name="Atlas R.M."/>
            <person name="Andersen G.L."/>
        </authorList>
    </citation>
    <scope>NUCLEOTIDE SEQUENCE [LARGE SCALE GENOMIC DNA]</scope>
</reference>
<feature type="transmembrane region" description="Helical" evidence="6">
    <location>
        <begin position="264"/>
        <end position="286"/>
    </location>
</feature>
<evidence type="ECO:0000259" key="8">
    <source>
        <dbReference type="Pfam" id="PF02683"/>
    </source>
</evidence>
<evidence type="ECO:0000256" key="7">
    <source>
        <dbReference type="SAM" id="SignalP"/>
    </source>
</evidence>
<feature type="transmembrane region" description="Helical" evidence="6">
    <location>
        <begin position="298"/>
        <end position="319"/>
    </location>
</feature>
<feature type="chain" id="PRO_5013346436" evidence="7">
    <location>
        <begin position="19"/>
        <end position="682"/>
    </location>
</feature>
<protein>
    <submittedName>
        <fullName evidence="9">Thiol:disulfide interchange protein</fullName>
    </submittedName>
</protein>
<feature type="transmembrane region" description="Helical" evidence="6">
    <location>
        <begin position="410"/>
        <end position="427"/>
    </location>
</feature>
<dbReference type="PANTHER" id="PTHR32234:SF0">
    <property type="entry name" value="THIOL:DISULFIDE INTERCHANGE PROTEIN DSBD"/>
    <property type="match status" value="1"/>
</dbReference>
<gene>
    <name evidence="9" type="ORF">A9Q93_01020</name>
</gene>
<dbReference type="Pfam" id="PF02683">
    <property type="entry name" value="DsbD_TM"/>
    <property type="match status" value="1"/>
</dbReference>
<evidence type="ECO:0000256" key="4">
    <source>
        <dbReference type="ARBA" id="ARBA00022989"/>
    </source>
</evidence>
<dbReference type="GO" id="GO:0017004">
    <property type="term" value="P:cytochrome complex assembly"/>
    <property type="evidence" value="ECO:0007669"/>
    <property type="project" value="UniProtKB-KW"/>
</dbReference>
<evidence type="ECO:0000256" key="3">
    <source>
        <dbReference type="ARBA" id="ARBA00022748"/>
    </source>
</evidence>
<evidence type="ECO:0000313" key="9">
    <source>
        <dbReference type="EMBL" id="OUS21414.1"/>
    </source>
</evidence>
<name>A0A1Z8BFR1_9FLAO</name>
<dbReference type="Gene3D" id="3.40.30.10">
    <property type="entry name" value="Glutaredoxin"/>
    <property type="match status" value="1"/>
</dbReference>
<dbReference type="Proteomes" id="UP000196102">
    <property type="component" value="Unassembled WGS sequence"/>
</dbReference>
<evidence type="ECO:0000256" key="5">
    <source>
        <dbReference type="ARBA" id="ARBA00023136"/>
    </source>
</evidence>
<accession>A0A1Z8BFR1</accession>
<dbReference type="EMBL" id="MAAX01000018">
    <property type="protein sequence ID" value="OUS21414.1"/>
    <property type="molecule type" value="Genomic_DNA"/>
</dbReference>
<dbReference type="InterPro" id="IPR003834">
    <property type="entry name" value="Cyt_c_assmbl_TM_dom"/>
</dbReference>
<comment type="caution">
    <text evidence="9">The sequence shown here is derived from an EMBL/GenBank/DDBJ whole genome shotgun (WGS) entry which is preliminary data.</text>
</comment>
<evidence type="ECO:0000256" key="1">
    <source>
        <dbReference type="ARBA" id="ARBA00004141"/>
    </source>
</evidence>
<feature type="signal peptide" evidence="7">
    <location>
        <begin position="1"/>
        <end position="18"/>
    </location>
</feature>
<feature type="transmembrane region" description="Helical" evidence="6">
    <location>
        <begin position="340"/>
        <end position="362"/>
    </location>
</feature>
<dbReference type="InterPro" id="IPR036249">
    <property type="entry name" value="Thioredoxin-like_sf"/>
</dbReference>
<keyword evidence="5 6" id="KW-0472">Membrane</keyword>
<evidence type="ECO:0000313" key="10">
    <source>
        <dbReference type="Proteomes" id="UP000196102"/>
    </source>
</evidence>
<keyword evidence="3" id="KW-0201">Cytochrome c-type biogenesis</keyword>
<keyword evidence="2 6" id="KW-0812">Transmembrane</keyword>
<dbReference type="PANTHER" id="PTHR32234">
    <property type="entry name" value="THIOL:DISULFIDE INTERCHANGE PROTEIN DSBD"/>
    <property type="match status" value="1"/>
</dbReference>